<organism evidence="2 3">
    <name type="scientific">Alternaria dauci</name>
    <dbReference type="NCBI Taxonomy" id="48095"/>
    <lineage>
        <taxon>Eukaryota</taxon>
        <taxon>Fungi</taxon>
        <taxon>Dikarya</taxon>
        <taxon>Ascomycota</taxon>
        <taxon>Pezizomycotina</taxon>
        <taxon>Dothideomycetes</taxon>
        <taxon>Pleosporomycetidae</taxon>
        <taxon>Pleosporales</taxon>
        <taxon>Pleosporineae</taxon>
        <taxon>Pleosporaceae</taxon>
        <taxon>Alternaria</taxon>
        <taxon>Alternaria sect. Porri</taxon>
    </lineage>
</organism>
<reference evidence="2 3" key="1">
    <citation type="submission" date="2024-09" db="EMBL/GenBank/DDBJ databases">
        <title>T2T genomes of carrot and Alternaria dauci and their utility for understanding host-pathogen interaction during carrot leaf blight disease.</title>
        <authorList>
            <person name="Liu W."/>
            <person name="Xu S."/>
            <person name="Ou C."/>
            <person name="Liu X."/>
            <person name="Zhuang F."/>
            <person name="Deng X.W."/>
        </authorList>
    </citation>
    <scope>NUCLEOTIDE SEQUENCE [LARGE SCALE GENOMIC DNA]</scope>
    <source>
        <strain evidence="2 3">A2016</strain>
    </source>
</reference>
<keyword evidence="1" id="KW-1133">Transmembrane helix</keyword>
<dbReference type="PANTHER" id="PTHR35394:SF5">
    <property type="entry name" value="DUF3176 DOMAIN-CONTAINING PROTEIN"/>
    <property type="match status" value="1"/>
</dbReference>
<name>A0ABR3UKL8_9PLEO</name>
<dbReference type="PANTHER" id="PTHR35394">
    <property type="entry name" value="DUF3176 DOMAIN-CONTAINING PROTEIN"/>
    <property type="match status" value="1"/>
</dbReference>
<keyword evidence="1" id="KW-0812">Transmembrane</keyword>
<dbReference type="RefSeq" id="XP_069307605.1">
    <property type="nucleotide sequence ID" value="XM_069451779.1"/>
</dbReference>
<dbReference type="EMBL" id="JBHGVX010000004">
    <property type="protein sequence ID" value="KAL1797021.1"/>
    <property type="molecule type" value="Genomic_DNA"/>
</dbReference>
<feature type="transmembrane region" description="Helical" evidence="1">
    <location>
        <begin position="176"/>
        <end position="195"/>
    </location>
</feature>
<evidence type="ECO:0000313" key="2">
    <source>
        <dbReference type="EMBL" id="KAL1797021.1"/>
    </source>
</evidence>
<keyword evidence="1" id="KW-0472">Membrane</keyword>
<proteinExistence type="predicted"/>
<feature type="transmembrane region" description="Helical" evidence="1">
    <location>
        <begin position="72"/>
        <end position="96"/>
    </location>
</feature>
<keyword evidence="3" id="KW-1185">Reference proteome</keyword>
<comment type="caution">
    <text evidence="2">The sequence shown here is derived from an EMBL/GenBank/DDBJ whole genome shotgun (WGS) entry which is preliminary data.</text>
</comment>
<evidence type="ECO:0000256" key="1">
    <source>
        <dbReference type="SAM" id="Phobius"/>
    </source>
</evidence>
<sequence length="249" mass="26474">MSPSPNSSHVDLTSEQADSLLAPPSTLQTHSVSIDGTHSHLKGYYTQLSTSEKEQVRIEGSLRTTRFSLSPWLLEILSFSLALAAIAVLIALLALYDKKQNPPWAADISLNTLVSIASVLFRASVMVPITKCISQLSWIWLAKTERPLEDVALFDQASRGVLGGLAILASPRHVTSAVPIGAILMIIMVAVGPCFQQTVAYYSAQVVDDTSSAYTSAAFGYNGSAGSHGSSYASQGTYLGQTPLVTALT</sequence>
<gene>
    <name evidence="2" type="ORF">ACET3X_005561</name>
</gene>
<dbReference type="GeneID" id="96085883"/>
<dbReference type="Proteomes" id="UP001578633">
    <property type="component" value="Chromosome 4"/>
</dbReference>
<evidence type="ECO:0000313" key="3">
    <source>
        <dbReference type="Proteomes" id="UP001578633"/>
    </source>
</evidence>
<feature type="transmembrane region" description="Helical" evidence="1">
    <location>
        <begin position="108"/>
        <end position="130"/>
    </location>
</feature>
<dbReference type="Pfam" id="PF11374">
    <property type="entry name" value="DUF3176"/>
    <property type="match status" value="1"/>
</dbReference>
<dbReference type="InterPro" id="IPR021514">
    <property type="entry name" value="DUF3176"/>
</dbReference>
<protein>
    <submittedName>
        <fullName evidence="2">Uncharacterized protein</fullName>
    </submittedName>
</protein>
<accession>A0ABR3UKL8</accession>